<dbReference type="Proteomes" id="UP000184499">
    <property type="component" value="Unassembled WGS sequence"/>
</dbReference>
<comment type="similarity">
    <text evidence="5">Belongs to the SAT4 family.</text>
</comment>
<evidence type="ECO:0000256" key="3">
    <source>
        <dbReference type="ARBA" id="ARBA00022989"/>
    </source>
</evidence>
<dbReference type="EMBL" id="KV878695">
    <property type="protein sequence ID" value="OJJ67188.1"/>
    <property type="molecule type" value="Genomic_DNA"/>
</dbReference>
<evidence type="ECO:0000256" key="4">
    <source>
        <dbReference type="ARBA" id="ARBA00023136"/>
    </source>
</evidence>
<dbReference type="AlphaFoldDB" id="A0A1L9U691"/>
<feature type="transmembrane region" description="Helical" evidence="6">
    <location>
        <begin position="234"/>
        <end position="253"/>
    </location>
</feature>
<evidence type="ECO:0000256" key="5">
    <source>
        <dbReference type="ARBA" id="ARBA00038359"/>
    </source>
</evidence>
<sequence>MSSITDAMEKRTELSHDGRDVAITMAVCLFLATLTTGLRFWLSRRRRPMFSTPESMILASLVSPSDILIIVLLAGYLMGKMQFIFYSYAVATYLILTIGHGGYPTSQTQSWRLTLTLKCVYYLRLAYATGLGLVKCSVLMALFRSLAASSKAARHAILIIMAVCISWSLMATLISLLNCRPLGYNWNLQRSEGHCMDRNAAFVAVSIIDVVTNAAILVLPLPRVLRTKITRPEKLVMTSVLGLGLFVVAITAVRTVAIARTDYSTVPDKSKMIIIWTTAEWTAAVIIANSLVLWPLLDWLAPFHSMENGPYERSAYNHSCHLLKRLQPSNLLECTQTLTSKTAATETGSVHSSRSIIRGFGANWTEAIGQAQQPDPFLSLEPGAVRVQTEWSVERSSVGRLDRIRSGRR</sequence>
<dbReference type="OrthoDB" id="269227at2759"/>
<organism evidence="8 9">
    <name type="scientific">Aspergillus brasiliensis (strain CBS 101740 / IMI 381727 / IBT 21946)</name>
    <dbReference type="NCBI Taxonomy" id="767769"/>
    <lineage>
        <taxon>Eukaryota</taxon>
        <taxon>Fungi</taxon>
        <taxon>Dikarya</taxon>
        <taxon>Ascomycota</taxon>
        <taxon>Pezizomycotina</taxon>
        <taxon>Eurotiomycetes</taxon>
        <taxon>Eurotiomycetidae</taxon>
        <taxon>Eurotiales</taxon>
        <taxon>Aspergillaceae</taxon>
        <taxon>Aspergillus</taxon>
        <taxon>Aspergillus subgen. Circumdati</taxon>
    </lineage>
</organism>
<dbReference type="STRING" id="767769.A0A1L9U691"/>
<proteinExistence type="inferred from homology"/>
<dbReference type="PANTHER" id="PTHR33048">
    <property type="entry name" value="PTH11-LIKE INTEGRAL MEMBRANE PROTEIN (AFU_ORTHOLOGUE AFUA_5G11245)"/>
    <property type="match status" value="1"/>
</dbReference>
<dbReference type="OMA" id="IMAFCAS"/>
<feature type="transmembrane region" description="Helical" evidence="6">
    <location>
        <begin position="57"/>
        <end position="76"/>
    </location>
</feature>
<feature type="transmembrane region" description="Helical" evidence="6">
    <location>
        <begin position="155"/>
        <end position="177"/>
    </location>
</feature>
<evidence type="ECO:0000256" key="2">
    <source>
        <dbReference type="ARBA" id="ARBA00022692"/>
    </source>
</evidence>
<dbReference type="GeneID" id="93571256"/>
<dbReference type="GO" id="GO:0016020">
    <property type="term" value="C:membrane"/>
    <property type="evidence" value="ECO:0007669"/>
    <property type="project" value="UniProtKB-SubCell"/>
</dbReference>
<dbReference type="PANTHER" id="PTHR33048:SF134">
    <property type="entry name" value="INTEGRAL MEMBRANE PROTEIN"/>
    <property type="match status" value="1"/>
</dbReference>
<feature type="transmembrane region" description="Helical" evidence="6">
    <location>
        <begin position="273"/>
        <end position="297"/>
    </location>
</feature>
<evidence type="ECO:0000313" key="9">
    <source>
        <dbReference type="Proteomes" id="UP000184499"/>
    </source>
</evidence>
<keyword evidence="2 6" id="KW-0812">Transmembrane</keyword>
<evidence type="ECO:0000259" key="7">
    <source>
        <dbReference type="Pfam" id="PF20684"/>
    </source>
</evidence>
<keyword evidence="3 6" id="KW-1133">Transmembrane helix</keyword>
<dbReference type="VEuPathDB" id="FungiDB:ASPBRDRAFT_136159"/>
<evidence type="ECO:0000313" key="8">
    <source>
        <dbReference type="EMBL" id="OJJ67188.1"/>
    </source>
</evidence>
<feature type="transmembrane region" description="Helical" evidence="6">
    <location>
        <begin position="200"/>
        <end position="222"/>
    </location>
</feature>
<dbReference type="Pfam" id="PF20684">
    <property type="entry name" value="Fung_rhodopsin"/>
    <property type="match status" value="1"/>
</dbReference>
<keyword evidence="4 6" id="KW-0472">Membrane</keyword>
<dbReference type="InterPro" id="IPR049326">
    <property type="entry name" value="Rhodopsin_dom_fungi"/>
</dbReference>
<dbReference type="InterPro" id="IPR052337">
    <property type="entry name" value="SAT4-like"/>
</dbReference>
<accession>A0A1L9U691</accession>
<reference evidence="9" key="1">
    <citation type="journal article" date="2017" name="Genome Biol.">
        <title>Comparative genomics reveals high biological diversity and specific adaptations in the industrially and medically important fungal genus Aspergillus.</title>
        <authorList>
            <person name="de Vries R.P."/>
            <person name="Riley R."/>
            <person name="Wiebenga A."/>
            <person name="Aguilar-Osorio G."/>
            <person name="Amillis S."/>
            <person name="Uchima C.A."/>
            <person name="Anderluh G."/>
            <person name="Asadollahi M."/>
            <person name="Askin M."/>
            <person name="Barry K."/>
            <person name="Battaglia E."/>
            <person name="Bayram O."/>
            <person name="Benocci T."/>
            <person name="Braus-Stromeyer S.A."/>
            <person name="Caldana C."/>
            <person name="Canovas D."/>
            <person name="Cerqueira G.C."/>
            <person name="Chen F."/>
            <person name="Chen W."/>
            <person name="Choi C."/>
            <person name="Clum A."/>
            <person name="Dos Santos R.A."/>
            <person name="Damasio A.R."/>
            <person name="Diallinas G."/>
            <person name="Emri T."/>
            <person name="Fekete E."/>
            <person name="Flipphi M."/>
            <person name="Freyberg S."/>
            <person name="Gallo A."/>
            <person name="Gournas C."/>
            <person name="Habgood R."/>
            <person name="Hainaut M."/>
            <person name="Harispe M.L."/>
            <person name="Henrissat B."/>
            <person name="Hilden K.S."/>
            <person name="Hope R."/>
            <person name="Hossain A."/>
            <person name="Karabika E."/>
            <person name="Karaffa L."/>
            <person name="Karanyi Z."/>
            <person name="Krasevec N."/>
            <person name="Kuo A."/>
            <person name="Kusch H."/>
            <person name="LaButti K."/>
            <person name="Lagendijk E.L."/>
            <person name="Lapidus A."/>
            <person name="Levasseur A."/>
            <person name="Lindquist E."/>
            <person name="Lipzen A."/>
            <person name="Logrieco A.F."/>
            <person name="MacCabe A."/>
            <person name="Maekelae M.R."/>
            <person name="Malavazi I."/>
            <person name="Melin P."/>
            <person name="Meyer V."/>
            <person name="Mielnichuk N."/>
            <person name="Miskei M."/>
            <person name="Molnar A.P."/>
            <person name="Mule G."/>
            <person name="Ngan C.Y."/>
            <person name="Orejas M."/>
            <person name="Orosz E."/>
            <person name="Ouedraogo J.P."/>
            <person name="Overkamp K.M."/>
            <person name="Park H.-S."/>
            <person name="Perrone G."/>
            <person name="Piumi F."/>
            <person name="Punt P.J."/>
            <person name="Ram A.F."/>
            <person name="Ramon A."/>
            <person name="Rauscher S."/>
            <person name="Record E."/>
            <person name="Riano-Pachon D.M."/>
            <person name="Robert V."/>
            <person name="Roehrig J."/>
            <person name="Ruller R."/>
            <person name="Salamov A."/>
            <person name="Salih N.S."/>
            <person name="Samson R.A."/>
            <person name="Sandor E."/>
            <person name="Sanguinetti M."/>
            <person name="Schuetze T."/>
            <person name="Sepcic K."/>
            <person name="Shelest E."/>
            <person name="Sherlock G."/>
            <person name="Sophianopoulou V."/>
            <person name="Squina F.M."/>
            <person name="Sun H."/>
            <person name="Susca A."/>
            <person name="Todd R.B."/>
            <person name="Tsang A."/>
            <person name="Unkles S.E."/>
            <person name="van de Wiele N."/>
            <person name="van Rossen-Uffink D."/>
            <person name="Oliveira J.V."/>
            <person name="Vesth T.C."/>
            <person name="Visser J."/>
            <person name="Yu J.-H."/>
            <person name="Zhou M."/>
            <person name="Andersen M.R."/>
            <person name="Archer D.B."/>
            <person name="Baker S.E."/>
            <person name="Benoit I."/>
            <person name="Brakhage A.A."/>
            <person name="Braus G.H."/>
            <person name="Fischer R."/>
            <person name="Frisvad J.C."/>
            <person name="Goldman G.H."/>
            <person name="Houbraken J."/>
            <person name="Oakley B."/>
            <person name="Pocsi I."/>
            <person name="Scazzocchio C."/>
            <person name="Seiboth B."/>
            <person name="vanKuyk P.A."/>
            <person name="Wortman J."/>
            <person name="Dyer P.S."/>
            <person name="Grigoriev I.V."/>
        </authorList>
    </citation>
    <scope>NUCLEOTIDE SEQUENCE [LARGE SCALE GENOMIC DNA]</scope>
    <source>
        <strain evidence="9">CBS 101740 / IMI 381727 / IBT 21946</strain>
    </source>
</reference>
<gene>
    <name evidence="8" type="ORF">ASPBRDRAFT_136159</name>
</gene>
<protein>
    <recommendedName>
        <fullName evidence="7">Rhodopsin domain-containing protein</fullName>
    </recommendedName>
</protein>
<dbReference type="RefSeq" id="XP_067474437.1">
    <property type="nucleotide sequence ID" value="XM_067618768.1"/>
</dbReference>
<comment type="subcellular location">
    <subcellularLocation>
        <location evidence="1">Membrane</location>
        <topology evidence="1">Multi-pass membrane protein</topology>
    </subcellularLocation>
</comment>
<keyword evidence="9" id="KW-1185">Reference proteome</keyword>
<feature type="transmembrane region" description="Helical" evidence="6">
    <location>
        <begin position="21"/>
        <end position="42"/>
    </location>
</feature>
<feature type="transmembrane region" description="Helical" evidence="6">
    <location>
        <begin position="121"/>
        <end position="143"/>
    </location>
</feature>
<evidence type="ECO:0000256" key="6">
    <source>
        <dbReference type="SAM" id="Phobius"/>
    </source>
</evidence>
<feature type="transmembrane region" description="Helical" evidence="6">
    <location>
        <begin position="83"/>
        <end position="101"/>
    </location>
</feature>
<evidence type="ECO:0000256" key="1">
    <source>
        <dbReference type="ARBA" id="ARBA00004141"/>
    </source>
</evidence>
<feature type="domain" description="Rhodopsin" evidence="7">
    <location>
        <begin position="90"/>
        <end position="297"/>
    </location>
</feature>
<name>A0A1L9U691_ASPBC</name>